<gene>
    <name evidence="3" type="ORF">LNP81_25175</name>
</gene>
<dbReference type="Pfam" id="PF03592">
    <property type="entry name" value="Terminase_2"/>
    <property type="match status" value="1"/>
</dbReference>
<evidence type="ECO:0000313" key="3">
    <source>
        <dbReference type="EMBL" id="MCC9066295.1"/>
    </source>
</evidence>
<dbReference type="EMBL" id="JAJJMM010000001">
    <property type="protein sequence ID" value="MCC9066295.1"/>
    <property type="molecule type" value="Genomic_DNA"/>
</dbReference>
<sequence>MKINNLTEKQEAFSNAYIRIGIGSEAYKEAGYSYSNKSDKSIHEAACRVLNNSKVQARIKELQSVVAEIAEKEFKITSEEMLRHLNILRKARIDEYVEYYEYEVPITTTTGTGKNKSVSTTIEKRTELRLKTFDKLNEEQKMCIEGIKQTKYGIEIKLHGKEWSIEKINKHIGFYEKDNDQKKLSLDISNPEDRNNRIAELIAKAQKQ</sequence>
<dbReference type="Proteomes" id="UP001430679">
    <property type="component" value="Unassembled WGS sequence"/>
</dbReference>
<protein>
    <submittedName>
        <fullName evidence="3">Terminase small subunit</fullName>
    </submittedName>
</protein>
<organism evidence="3 4">
    <name type="scientific">Flavobacterium piscisymbiosum</name>
    <dbReference type="NCBI Taxonomy" id="2893753"/>
    <lineage>
        <taxon>Bacteria</taxon>
        <taxon>Pseudomonadati</taxon>
        <taxon>Bacteroidota</taxon>
        <taxon>Flavobacteriia</taxon>
        <taxon>Flavobacteriales</taxon>
        <taxon>Flavobacteriaceae</taxon>
        <taxon>Flavobacterium</taxon>
    </lineage>
</organism>
<dbReference type="Gene3D" id="1.10.10.1400">
    <property type="entry name" value="Terminase, small subunit, N-terminal DNA-binding domain, HTH motif"/>
    <property type="match status" value="1"/>
</dbReference>
<keyword evidence="2" id="KW-0231">Viral genome packaging</keyword>
<dbReference type="PANTHER" id="PTHR41328:SF2">
    <property type="entry name" value="TERMINASE SMALL SUBUNIT"/>
    <property type="match status" value="1"/>
</dbReference>
<dbReference type="PANTHER" id="PTHR41328">
    <property type="entry name" value="TERMINASE SMALL SUBUNIT-RELATED"/>
    <property type="match status" value="1"/>
</dbReference>
<accession>A0ABS8MLC9</accession>
<reference evidence="3" key="1">
    <citation type="submission" date="2021-11" db="EMBL/GenBank/DDBJ databases">
        <title>Description of novel Flavobacterium species.</title>
        <authorList>
            <person name="Saticioglu I.B."/>
            <person name="Ay H."/>
            <person name="Altun S."/>
            <person name="Duman M."/>
        </authorList>
    </citation>
    <scope>NUCLEOTIDE SEQUENCE</scope>
    <source>
        <strain evidence="3">F-30</strain>
    </source>
</reference>
<keyword evidence="1" id="KW-1188">Viral release from host cell</keyword>
<comment type="caution">
    <text evidence="3">The sequence shown here is derived from an EMBL/GenBank/DDBJ whole genome shotgun (WGS) entry which is preliminary data.</text>
</comment>
<dbReference type="RefSeq" id="WP_230040148.1">
    <property type="nucleotide sequence ID" value="NZ_JAJJMM010000001.1"/>
</dbReference>
<evidence type="ECO:0000313" key="4">
    <source>
        <dbReference type="Proteomes" id="UP001430679"/>
    </source>
</evidence>
<evidence type="ECO:0000256" key="1">
    <source>
        <dbReference type="ARBA" id="ARBA00022612"/>
    </source>
</evidence>
<keyword evidence="4" id="KW-1185">Reference proteome</keyword>
<dbReference type="InterPro" id="IPR052404">
    <property type="entry name" value="SPP1-like_terminase"/>
</dbReference>
<dbReference type="InterPro" id="IPR005335">
    <property type="entry name" value="Terminase_ssu"/>
</dbReference>
<evidence type="ECO:0000256" key="2">
    <source>
        <dbReference type="ARBA" id="ARBA00023219"/>
    </source>
</evidence>
<name>A0ABS8MLC9_9FLAO</name>
<dbReference type="InterPro" id="IPR038713">
    <property type="entry name" value="Terminase_Gp1_N_sf"/>
</dbReference>
<proteinExistence type="predicted"/>